<dbReference type="EMBL" id="UYRU01047537">
    <property type="protein sequence ID" value="VDN09665.1"/>
    <property type="molecule type" value="Genomic_DNA"/>
</dbReference>
<dbReference type="InterPro" id="IPR000591">
    <property type="entry name" value="DEP_dom"/>
</dbReference>
<dbReference type="SMART" id="SM00049">
    <property type="entry name" value="DEP"/>
    <property type="match status" value="1"/>
</dbReference>
<dbReference type="Pfam" id="PF00610">
    <property type="entry name" value="DEP"/>
    <property type="match status" value="1"/>
</dbReference>
<feature type="coiled-coil region" evidence="1">
    <location>
        <begin position="286"/>
        <end position="313"/>
    </location>
</feature>
<dbReference type="PROSITE" id="PS50186">
    <property type="entry name" value="DEP"/>
    <property type="match status" value="1"/>
</dbReference>
<dbReference type="SUPFAM" id="SSF46785">
    <property type="entry name" value="Winged helix' DNA-binding domain"/>
    <property type="match status" value="1"/>
</dbReference>
<dbReference type="Gene3D" id="1.10.10.10">
    <property type="entry name" value="Winged helix-like DNA-binding domain superfamily/Winged helix DNA-binding domain"/>
    <property type="match status" value="1"/>
</dbReference>
<organism evidence="3 4">
    <name type="scientific">Dibothriocephalus latus</name>
    <name type="common">Fish tapeworm</name>
    <name type="synonym">Diphyllobothrium latum</name>
    <dbReference type="NCBI Taxonomy" id="60516"/>
    <lineage>
        <taxon>Eukaryota</taxon>
        <taxon>Metazoa</taxon>
        <taxon>Spiralia</taxon>
        <taxon>Lophotrochozoa</taxon>
        <taxon>Platyhelminthes</taxon>
        <taxon>Cestoda</taxon>
        <taxon>Eucestoda</taxon>
        <taxon>Diphyllobothriidea</taxon>
        <taxon>Diphyllobothriidae</taxon>
        <taxon>Dibothriocephalus</taxon>
    </lineage>
</organism>
<protein>
    <recommendedName>
        <fullName evidence="2">DEP domain-containing protein</fullName>
    </recommendedName>
</protein>
<sequence length="318" mass="36134">IAWQSDVDDDDGLSRHQPPFLACASSRLYCPASVCAFCLRFCLARLRSGDVSNVRPPHSAPLVVRSGSDLVDWLYAHIEGFTDRRDVRRYASNLLKYGFIQHTVNKSTFSEQCYYVFTDMNSTKKTLKLNQKRETRVELENAYAEIDRLRRLLSCSVLPQQSADLGNGGEGFGQRNRCRTTKNAQNDKFQNARLTALTKAIRALHREKEAVSQLNNELLRQLQKCKQCCPKTERTGRRRPSGNSLPAGTVIATPINAPKADAATERGTNHREDRSPVEPYIDAVEADDMQIRFGDLERRNQYLEKQKQELEASYSNML</sequence>
<evidence type="ECO:0000256" key="1">
    <source>
        <dbReference type="SAM" id="Coils"/>
    </source>
</evidence>
<feature type="domain" description="DEP" evidence="2">
    <location>
        <begin position="66"/>
        <end position="119"/>
    </location>
</feature>
<dbReference type="PANTHER" id="PTHR10878">
    <property type="entry name" value="SEGMENT POLARITY PROTEIN DISHEVELLED"/>
    <property type="match status" value="1"/>
</dbReference>
<dbReference type="PRINTS" id="PR01760">
    <property type="entry name" value="DISHEVELLED"/>
</dbReference>
<dbReference type="InterPro" id="IPR036388">
    <property type="entry name" value="WH-like_DNA-bd_sf"/>
</dbReference>
<dbReference type="GO" id="GO:0060070">
    <property type="term" value="P:canonical Wnt signaling pathway"/>
    <property type="evidence" value="ECO:0007669"/>
    <property type="project" value="TreeGrafter"/>
</dbReference>
<dbReference type="InterPro" id="IPR008339">
    <property type="entry name" value="Dishevelled_fam"/>
</dbReference>
<dbReference type="Proteomes" id="UP000281553">
    <property type="component" value="Unassembled WGS sequence"/>
</dbReference>
<proteinExistence type="predicted"/>
<keyword evidence="4" id="KW-1185">Reference proteome</keyword>
<reference evidence="3 4" key="1">
    <citation type="submission" date="2018-11" db="EMBL/GenBank/DDBJ databases">
        <authorList>
            <consortium name="Pathogen Informatics"/>
        </authorList>
    </citation>
    <scope>NUCLEOTIDE SEQUENCE [LARGE SCALE GENOMIC DNA]</scope>
</reference>
<feature type="non-terminal residue" evidence="3">
    <location>
        <position position="1"/>
    </location>
</feature>
<name>A0A3P7KX28_DIBLA</name>
<keyword evidence="1" id="KW-0175">Coiled coil</keyword>
<accession>A0A3P7KX28</accession>
<dbReference type="InterPro" id="IPR036390">
    <property type="entry name" value="WH_DNA-bd_sf"/>
</dbReference>
<feature type="coiled-coil region" evidence="1">
    <location>
        <begin position="197"/>
        <end position="224"/>
    </location>
</feature>
<dbReference type="OrthoDB" id="10031689at2759"/>
<evidence type="ECO:0000313" key="3">
    <source>
        <dbReference type="EMBL" id="VDN09665.1"/>
    </source>
</evidence>
<dbReference type="GO" id="GO:0035556">
    <property type="term" value="P:intracellular signal transduction"/>
    <property type="evidence" value="ECO:0007669"/>
    <property type="project" value="InterPro"/>
</dbReference>
<dbReference type="CDD" id="cd04438">
    <property type="entry name" value="DEP_dishevelled"/>
    <property type="match status" value="1"/>
</dbReference>
<evidence type="ECO:0000259" key="2">
    <source>
        <dbReference type="PROSITE" id="PS50186"/>
    </source>
</evidence>
<dbReference type="InterPro" id="IPR015506">
    <property type="entry name" value="Dsh/Dvl-rel"/>
</dbReference>
<dbReference type="GO" id="GO:0005109">
    <property type="term" value="F:frizzled binding"/>
    <property type="evidence" value="ECO:0007669"/>
    <property type="project" value="TreeGrafter"/>
</dbReference>
<dbReference type="GO" id="GO:0005829">
    <property type="term" value="C:cytosol"/>
    <property type="evidence" value="ECO:0007669"/>
    <property type="project" value="TreeGrafter"/>
</dbReference>
<dbReference type="AlphaFoldDB" id="A0A3P7KX28"/>
<evidence type="ECO:0000313" key="4">
    <source>
        <dbReference type="Proteomes" id="UP000281553"/>
    </source>
</evidence>
<dbReference type="PANTHER" id="PTHR10878:SF25">
    <property type="entry name" value="SEGMENT POLARITY PROTEIN DISHEVELLED"/>
    <property type="match status" value="1"/>
</dbReference>
<gene>
    <name evidence="3" type="ORF">DILT_LOCUS5496</name>
</gene>